<protein>
    <submittedName>
        <fullName evidence="1">Uncharacterized protein</fullName>
    </submittedName>
</protein>
<accession>A0A832WFF8</accession>
<name>A0A832WFF8_9CREN</name>
<dbReference type="Proteomes" id="UP000651120">
    <property type="component" value="Unassembled WGS sequence"/>
</dbReference>
<organism evidence="1 2">
    <name type="scientific">Pyrobaculum aerophilum</name>
    <dbReference type="NCBI Taxonomy" id="13773"/>
    <lineage>
        <taxon>Archaea</taxon>
        <taxon>Thermoproteota</taxon>
        <taxon>Thermoprotei</taxon>
        <taxon>Thermoproteales</taxon>
        <taxon>Thermoproteaceae</taxon>
        <taxon>Pyrobaculum</taxon>
    </lineage>
</organism>
<dbReference type="EMBL" id="DUJP01000037">
    <property type="protein sequence ID" value="HII47936.1"/>
    <property type="molecule type" value="Genomic_DNA"/>
</dbReference>
<reference evidence="1" key="1">
    <citation type="journal article" date="2020" name="bioRxiv">
        <title>A rank-normalized archaeal taxonomy based on genome phylogeny resolves widespread incomplete and uneven classifications.</title>
        <authorList>
            <person name="Rinke C."/>
            <person name="Chuvochina M."/>
            <person name="Mussig A.J."/>
            <person name="Chaumeil P.-A."/>
            <person name="Waite D.W."/>
            <person name="Whitman W.B."/>
            <person name="Parks D.H."/>
            <person name="Hugenholtz P."/>
        </authorList>
    </citation>
    <scope>NUCLEOTIDE SEQUENCE</scope>
    <source>
        <strain evidence="1">UBA8839</strain>
    </source>
</reference>
<evidence type="ECO:0000313" key="2">
    <source>
        <dbReference type="Proteomes" id="UP000651120"/>
    </source>
</evidence>
<evidence type="ECO:0000313" key="1">
    <source>
        <dbReference type="EMBL" id="HII47936.1"/>
    </source>
</evidence>
<sequence>MTVAEAQHAHEAVSAPSLFKAAYNERHLSGTALIQNRRRHTAQLLS</sequence>
<proteinExistence type="predicted"/>
<gene>
    <name evidence="1" type="ORF">HA333_11025</name>
</gene>
<dbReference type="RefSeq" id="WP_281071066.1">
    <property type="nucleotide sequence ID" value="NZ_DUJP01000037.1"/>
</dbReference>
<comment type="caution">
    <text evidence="1">The sequence shown here is derived from an EMBL/GenBank/DDBJ whole genome shotgun (WGS) entry which is preliminary data.</text>
</comment>
<dbReference type="AlphaFoldDB" id="A0A832WFF8"/>